<sequence>MKKLLIGMIGTILLLTGALKMSQQLTKNTQYNDLTVRYYLGMTFPKYNHPAKLYDEINLDKVDNIRKSKETKSYYIGFYKDGKLIKFEKYSNDNKVMDFAYEYDERGNLINIYKNNIEVRKPLQKWRDWCLLND</sequence>
<organism evidence="1 2">
    <name type="scientific">Streptococcus oralis subsp. oralis</name>
    <dbReference type="NCBI Taxonomy" id="1891914"/>
    <lineage>
        <taxon>Bacteria</taxon>
        <taxon>Bacillati</taxon>
        <taxon>Bacillota</taxon>
        <taxon>Bacilli</taxon>
        <taxon>Lactobacillales</taxon>
        <taxon>Streptococcaceae</taxon>
        <taxon>Streptococcus</taxon>
    </lineage>
</organism>
<dbReference type="RefSeq" id="WP_033629677.1">
    <property type="nucleotide sequence ID" value="NZ_JYGO01000002.1"/>
</dbReference>
<dbReference type="AlphaFoldDB" id="A0A0F2DCD9"/>
<evidence type="ECO:0000313" key="1">
    <source>
        <dbReference type="EMBL" id="KJQ70649.1"/>
    </source>
</evidence>
<dbReference type="PATRIC" id="fig|28037.214.peg.1180"/>
<gene>
    <name evidence="1" type="ORF">TZ92_01177</name>
</gene>
<proteinExistence type="predicted"/>
<dbReference type="EMBL" id="JYGR01000005">
    <property type="protein sequence ID" value="KJQ70649.1"/>
    <property type="molecule type" value="Genomic_DNA"/>
</dbReference>
<evidence type="ECO:0000313" key="2">
    <source>
        <dbReference type="Proteomes" id="UP000033716"/>
    </source>
</evidence>
<reference evidence="1 2" key="1">
    <citation type="submission" date="2015-02" db="EMBL/GenBank/DDBJ databases">
        <title>Evolution of amylase-binding proteins of oral streptococcal species.</title>
        <authorList>
            <person name="Haase E.M."/>
        </authorList>
    </citation>
    <scope>NUCLEOTIDE SEQUENCE [LARGE SCALE GENOMIC DNA]</scope>
    <source>
        <strain evidence="1 2">SK141</strain>
    </source>
</reference>
<comment type="caution">
    <text evidence="1">The sequence shown here is derived from an EMBL/GenBank/DDBJ whole genome shotgun (WGS) entry which is preliminary data.</text>
</comment>
<protein>
    <submittedName>
        <fullName evidence="1">Uncharacterized protein</fullName>
    </submittedName>
</protein>
<accession>A0A0F2DCD9</accession>
<dbReference type="Proteomes" id="UP000033716">
    <property type="component" value="Unassembled WGS sequence"/>
</dbReference>
<name>A0A0F2DCD9_STROR</name>